<evidence type="ECO:0000256" key="4">
    <source>
        <dbReference type="SAM" id="MobiDB-lite"/>
    </source>
</evidence>
<sequence length="978" mass="108690">MKPFKPPTLVNRPPQPVSKTSSHFSQPPPAKRRRISEDDEDRLETAIVAAKVLKKPAPSQRFQAPTVRTPLTAVANGSSQGSSGHDHIQESFFVVVWRKFTTKKNKTWDGDGVLSVRGTQAKLQDITGKEYGRGTCKGPLMVGSEMSICGKEIEVESMISKDDYTSGRVFLGNAKAVKSAPELTLQEINETKRVTNKEQAKFKKLALTQKETHLKPSFTTTASKAGFKAPLLQNHVQISDKHANRPTPRHNPDAPNALIMRRPSGVPKGKQIVDVVVDPLLTRSLRPHQRQGVQFMYECVMGMKDYDGEGAILADEMGLGKTLQTIALLWTLLKQNPIADAPPVIKKALIVCPVSLVKNWHKEFNKWLGNDRIGVYMVENGKMRLTDFTKGKAYHVMIIGYEKLTKVQKELQGASGIDIVICDEGHRLKTSTNKAASAIKTLSTERRVILSGTPVQNDLAEFYTMVDFVNPNILSKYTTFKREFETPIMKSRQPGAAEKDLEKGEARSEELANLTGKFILRRTAEILDKYLPPKTEYVVFCRPTDAQRQIYRTIISTQAFATALNSPAVSLELIMILKKVCNSPSLLLGTNVKGEEIKRPEFIEGIPRKLLSTPAASAKIQVLDELLVKIKNETDDKVVLVSNYTSTMDILAALITSLGMSYLRLDGSTPQSKRQDMVDRFNRSSQSNSFIFLLSAKAGGTGINLIGASRLIMYDLDWNPALDLQAMARIHRDGQKKPCFIYRFVTQGAMDEKIFQRQVTKTGLADSIVDGKAAASGFSTAELRDLFSLDEEDDCQTHRLLGCECERNGLPISEAVEEKVIEHISRNDLAALNMEEVEVLHLENSDDEQVYVPKAITSTLANVDRDAQEAELKRKAKDNRDSSGKAKMLSLMQYTHFDTSLANEMEPPHRKGWDDDESDGMTDGAADVSAISVIDTAIEDVCLQKVIRDTAPRIGFVMTKMGTSRSDDESKQEVLKEV</sequence>
<dbReference type="Gene3D" id="3.40.50.300">
    <property type="entry name" value="P-loop containing nucleotide triphosphate hydrolases"/>
    <property type="match status" value="1"/>
</dbReference>
<feature type="region of interest" description="Disordered" evidence="4">
    <location>
        <begin position="1"/>
        <end position="40"/>
    </location>
</feature>
<keyword evidence="8" id="KW-1185">Reference proteome</keyword>
<reference evidence="7 8" key="1">
    <citation type="journal article" date="2012" name="PLoS Pathog.">
        <title>Diverse lifestyles and strategies of plant pathogenesis encoded in the genomes of eighteen Dothideomycetes fungi.</title>
        <authorList>
            <person name="Ohm R.A."/>
            <person name="Feau N."/>
            <person name="Henrissat B."/>
            <person name="Schoch C.L."/>
            <person name="Horwitz B.A."/>
            <person name="Barry K.W."/>
            <person name="Condon B.J."/>
            <person name="Copeland A.C."/>
            <person name="Dhillon B."/>
            <person name="Glaser F."/>
            <person name="Hesse C.N."/>
            <person name="Kosti I."/>
            <person name="LaButti K."/>
            <person name="Lindquist E.A."/>
            <person name="Lucas S."/>
            <person name="Salamov A.A."/>
            <person name="Bradshaw R.E."/>
            <person name="Ciuffetti L."/>
            <person name="Hamelin R.C."/>
            <person name="Kema G.H.J."/>
            <person name="Lawrence C."/>
            <person name="Scott J.A."/>
            <person name="Spatafora J.W."/>
            <person name="Turgeon B.G."/>
            <person name="de Wit P.J.G.M."/>
            <person name="Zhong S."/>
            <person name="Goodwin S.B."/>
            <person name="Grigoriev I.V."/>
        </authorList>
    </citation>
    <scope>NUCLEOTIDE SEQUENCE [LARGE SCALE GENOMIC DNA]</scope>
    <source>
        <strain evidence="7 8">SO2202</strain>
    </source>
</reference>
<dbReference type="CDD" id="cd18793">
    <property type="entry name" value="SF2_C_SNF"/>
    <property type="match status" value="1"/>
</dbReference>
<evidence type="ECO:0000256" key="1">
    <source>
        <dbReference type="ARBA" id="ARBA00022741"/>
    </source>
</evidence>
<dbReference type="PROSITE" id="PS51192">
    <property type="entry name" value="HELICASE_ATP_BIND_1"/>
    <property type="match status" value="1"/>
</dbReference>
<dbReference type="SMART" id="SM00490">
    <property type="entry name" value="HELICc"/>
    <property type="match status" value="1"/>
</dbReference>
<dbReference type="InterPro" id="IPR049730">
    <property type="entry name" value="SNF2/RAD54-like_C"/>
</dbReference>
<dbReference type="EMBL" id="KB456261">
    <property type="protein sequence ID" value="EMF15832.1"/>
    <property type="molecule type" value="Genomic_DNA"/>
</dbReference>
<proteinExistence type="predicted"/>
<dbReference type="InterPro" id="IPR027417">
    <property type="entry name" value="P-loop_NTPase"/>
</dbReference>
<dbReference type="OMA" id="KCQTHEL"/>
<dbReference type="InterPro" id="IPR050496">
    <property type="entry name" value="SNF2_RAD54_helicase_repair"/>
</dbReference>
<protein>
    <submittedName>
        <fullName evidence="7">SNF2_N-domain-containing protein</fullName>
    </submittedName>
</protein>
<evidence type="ECO:0000313" key="7">
    <source>
        <dbReference type="EMBL" id="EMF15832.1"/>
    </source>
</evidence>
<dbReference type="GO" id="GO:0000724">
    <property type="term" value="P:double-strand break repair via homologous recombination"/>
    <property type="evidence" value="ECO:0007669"/>
    <property type="project" value="TreeGrafter"/>
</dbReference>
<evidence type="ECO:0000259" key="6">
    <source>
        <dbReference type="PROSITE" id="PS51194"/>
    </source>
</evidence>
<gene>
    <name evidence="7" type="ORF">SEPMUDRAFT_161931</name>
</gene>
<organism evidence="7 8">
    <name type="scientific">Sphaerulina musiva (strain SO2202)</name>
    <name type="common">Poplar stem canker fungus</name>
    <name type="synonym">Septoria musiva</name>
    <dbReference type="NCBI Taxonomy" id="692275"/>
    <lineage>
        <taxon>Eukaryota</taxon>
        <taxon>Fungi</taxon>
        <taxon>Dikarya</taxon>
        <taxon>Ascomycota</taxon>
        <taxon>Pezizomycotina</taxon>
        <taxon>Dothideomycetes</taxon>
        <taxon>Dothideomycetidae</taxon>
        <taxon>Mycosphaerellales</taxon>
        <taxon>Mycosphaerellaceae</taxon>
        <taxon>Sphaerulina</taxon>
    </lineage>
</organism>
<dbReference type="STRING" id="692275.M3B7J0"/>
<dbReference type="InterPro" id="IPR001650">
    <property type="entry name" value="Helicase_C-like"/>
</dbReference>
<dbReference type="InterPro" id="IPR000330">
    <property type="entry name" value="SNF2_N"/>
</dbReference>
<dbReference type="GO" id="GO:0015616">
    <property type="term" value="F:DNA translocase activity"/>
    <property type="evidence" value="ECO:0007669"/>
    <property type="project" value="TreeGrafter"/>
</dbReference>
<dbReference type="InterPro" id="IPR038718">
    <property type="entry name" value="SNF2-like_sf"/>
</dbReference>
<feature type="domain" description="Helicase ATP-binding" evidence="5">
    <location>
        <begin position="302"/>
        <end position="472"/>
    </location>
</feature>
<dbReference type="CDD" id="cd18004">
    <property type="entry name" value="DEXHc_RAD54"/>
    <property type="match status" value="1"/>
</dbReference>
<feature type="region of interest" description="Disordered" evidence="4">
    <location>
        <begin position="903"/>
        <end position="922"/>
    </location>
</feature>
<dbReference type="GO" id="GO:0007131">
    <property type="term" value="P:reciprocal meiotic recombination"/>
    <property type="evidence" value="ECO:0007669"/>
    <property type="project" value="TreeGrafter"/>
</dbReference>
<dbReference type="AlphaFoldDB" id="M3B7J0"/>
<keyword evidence="3" id="KW-0067">ATP-binding</keyword>
<name>M3B7J0_SPHMS</name>
<evidence type="ECO:0000259" key="5">
    <source>
        <dbReference type="PROSITE" id="PS51192"/>
    </source>
</evidence>
<evidence type="ECO:0000256" key="2">
    <source>
        <dbReference type="ARBA" id="ARBA00022801"/>
    </source>
</evidence>
<dbReference type="PANTHER" id="PTHR45629:SF7">
    <property type="entry name" value="DNA EXCISION REPAIR PROTEIN ERCC-6-RELATED"/>
    <property type="match status" value="1"/>
</dbReference>
<dbReference type="SMART" id="SM00487">
    <property type="entry name" value="DEXDc"/>
    <property type="match status" value="1"/>
</dbReference>
<keyword evidence="2" id="KW-0378">Hydrolase</keyword>
<dbReference type="Gene3D" id="1.20.120.850">
    <property type="entry name" value="SWI2/SNF2 ATPases, N-terminal domain"/>
    <property type="match status" value="1"/>
</dbReference>
<dbReference type="RefSeq" id="XP_016763953.1">
    <property type="nucleotide sequence ID" value="XM_016907968.1"/>
</dbReference>
<evidence type="ECO:0000256" key="3">
    <source>
        <dbReference type="ARBA" id="ARBA00022840"/>
    </source>
</evidence>
<dbReference type="Gene3D" id="3.40.50.10810">
    <property type="entry name" value="Tandem AAA-ATPase domain"/>
    <property type="match status" value="1"/>
</dbReference>
<dbReference type="eggNOG" id="KOG0390">
    <property type="taxonomic scope" value="Eukaryota"/>
</dbReference>
<dbReference type="Proteomes" id="UP000016931">
    <property type="component" value="Unassembled WGS sequence"/>
</dbReference>
<evidence type="ECO:0000313" key="8">
    <source>
        <dbReference type="Proteomes" id="UP000016931"/>
    </source>
</evidence>
<dbReference type="Pfam" id="PF00271">
    <property type="entry name" value="Helicase_C"/>
    <property type="match status" value="1"/>
</dbReference>
<dbReference type="GeneID" id="27905105"/>
<dbReference type="Pfam" id="PF00176">
    <property type="entry name" value="SNF2-rel_dom"/>
    <property type="match status" value="1"/>
</dbReference>
<dbReference type="GO" id="GO:0016787">
    <property type="term" value="F:hydrolase activity"/>
    <property type="evidence" value="ECO:0007669"/>
    <property type="project" value="UniProtKB-KW"/>
</dbReference>
<dbReference type="GO" id="GO:0005634">
    <property type="term" value="C:nucleus"/>
    <property type="evidence" value="ECO:0007669"/>
    <property type="project" value="TreeGrafter"/>
</dbReference>
<keyword evidence="1" id="KW-0547">Nucleotide-binding</keyword>
<dbReference type="GO" id="GO:0005524">
    <property type="term" value="F:ATP binding"/>
    <property type="evidence" value="ECO:0007669"/>
    <property type="project" value="InterPro"/>
</dbReference>
<dbReference type="OrthoDB" id="413460at2759"/>
<dbReference type="FunFam" id="3.40.50.10810:FF:000035">
    <property type="entry name" value="DsDNA-dependent ATPase (Rad54b)"/>
    <property type="match status" value="1"/>
</dbReference>
<dbReference type="PROSITE" id="PS51194">
    <property type="entry name" value="HELICASE_CTER"/>
    <property type="match status" value="1"/>
</dbReference>
<accession>M3B7J0</accession>
<dbReference type="SUPFAM" id="SSF52540">
    <property type="entry name" value="P-loop containing nucleoside triphosphate hydrolases"/>
    <property type="match status" value="2"/>
</dbReference>
<dbReference type="PANTHER" id="PTHR45629">
    <property type="entry name" value="SNF2/RAD54 FAMILY MEMBER"/>
    <property type="match status" value="1"/>
</dbReference>
<dbReference type="InterPro" id="IPR014001">
    <property type="entry name" value="Helicase_ATP-bd"/>
</dbReference>
<dbReference type="HOGENOM" id="CLU_000315_10_1_1"/>
<feature type="domain" description="Helicase C-terminal" evidence="6">
    <location>
        <begin position="622"/>
        <end position="784"/>
    </location>
</feature>